<evidence type="ECO:0000256" key="6">
    <source>
        <dbReference type="ARBA" id="ARBA00023242"/>
    </source>
</evidence>
<keyword evidence="6" id="KW-0539">Nucleus</keyword>
<keyword evidence="5" id="KW-0862">Zinc</keyword>
<evidence type="ECO:0000256" key="3">
    <source>
        <dbReference type="ARBA" id="ARBA00022723"/>
    </source>
</evidence>
<dbReference type="OrthoDB" id="5119241at2759"/>
<dbReference type="InterPro" id="IPR015021">
    <property type="entry name" value="C11orf54_DUF1907"/>
</dbReference>
<comment type="subcellular location">
    <subcellularLocation>
        <location evidence="1">Nucleus</location>
    </subcellularLocation>
</comment>
<dbReference type="Pfam" id="PF08925">
    <property type="entry name" value="DUF1907"/>
    <property type="match status" value="1"/>
</dbReference>
<evidence type="ECO:0000256" key="7">
    <source>
        <dbReference type="SAM" id="SignalP"/>
    </source>
</evidence>
<evidence type="ECO:0000256" key="4">
    <source>
        <dbReference type="ARBA" id="ARBA00022801"/>
    </source>
</evidence>
<dbReference type="AlphaFoldDB" id="A0A9P0D0Y3"/>
<dbReference type="Proteomes" id="UP001153636">
    <property type="component" value="Chromosome 6"/>
</dbReference>
<feature type="domain" description="DUF1907" evidence="8">
    <location>
        <begin position="44"/>
        <end position="324"/>
    </location>
</feature>
<feature type="chain" id="PRO_5040116500" description="DUF1907 domain-containing protein" evidence="7">
    <location>
        <begin position="19"/>
        <end position="336"/>
    </location>
</feature>
<dbReference type="SMART" id="SM01168">
    <property type="entry name" value="DUF1907"/>
    <property type="match status" value="1"/>
</dbReference>
<keyword evidence="7" id="KW-0732">Signal</keyword>
<dbReference type="SUPFAM" id="SSF117856">
    <property type="entry name" value="AF0104/ALDC/Ptd012-like"/>
    <property type="match status" value="1"/>
</dbReference>
<dbReference type="GO" id="GO:0008270">
    <property type="term" value="F:zinc ion binding"/>
    <property type="evidence" value="ECO:0007669"/>
    <property type="project" value="TreeGrafter"/>
</dbReference>
<keyword evidence="3" id="KW-0479">Metal-binding</keyword>
<evidence type="ECO:0000256" key="1">
    <source>
        <dbReference type="ARBA" id="ARBA00004123"/>
    </source>
</evidence>
<dbReference type="EMBL" id="OV651818">
    <property type="protein sequence ID" value="CAH1112813.1"/>
    <property type="molecule type" value="Genomic_DNA"/>
</dbReference>
<dbReference type="PANTHER" id="PTHR13204">
    <property type="entry name" value="PTD012 PROTEIN"/>
    <property type="match status" value="1"/>
</dbReference>
<organism evidence="9 10">
    <name type="scientific">Psylliodes chrysocephalus</name>
    <dbReference type="NCBI Taxonomy" id="3402493"/>
    <lineage>
        <taxon>Eukaryota</taxon>
        <taxon>Metazoa</taxon>
        <taxon>Ecdysozoa</taxon>
        <taxon>Arthropoda</taxon>
        <taxon>Hexapoda</taxon>
        <taxon>Insecta</taxon>
        <taxon>Pterygota</taxon>
        <taxon>Neoptera</taxon>
        <taxon>Endopterygota</taxon>
        <taxon>Coleoptera</taxon>
        <taxon>Polyphaga</taxon>
        <taxon>Cucujiformia</taxon>
        <taxon>Chrysomeloidea</taxon>
        <taxon>Chrysomelidae</taxon>
        <taxon>Galerucinae</taxon>
        <taxon>Alticini</taxon>
        <taxon>Psylliodes</taxon>
    </lineage>
</organism>
<evidence type="ECO:0000313" key="10">
    <source>
        <dbReference type="Proteomes" id="UP001153636"/>
    </source>
</evidence>
<dbReference type="GO" id="GO:0005634">
    <property type="term" value="C:nucleus"/>
    <property type="evidence" value="ECO:0007669"/>
    <property type="project" value="UniProtKB-SubCell"/>
</dbReference>
<feature type="signal peptide" evidence="7">
    <location>
        <begin position="1"/>
        <end position="18"/>
    </location>
</feature>
<evidence type="ECO:0000259" key="8">
    <source>
        <dbReference type="SMART" id="SM01168"/>
    </source>
</evidence>
<keyword evidence="4" id="KW-0378">Hydrolase</keyword>
<dbReference type="GO" id="GO:0016788">
    <property type="term" value="F:hydrolase activity, acting on ester bonds"/>
    <property type="evidence" value="ECO:0007669"/>
    <property type="project" value="TreeGrafter"/>
</dbReference>
<protein>
    <recommendedName>
        <fullName evidence="8">DUF1907 domain-containing protein</fullName>
    </recommendedName>
</protein>
<evidence type="ECO:0000256" key="5">
    <source>
        <dbReference type="ARBA" id="ARBA00022833"/>
    </source>
</evidence>
<name>A0A9P0D0Y3_9CUCU</name>
<comment type="subunit">
    <text evidence="2">Monomer.</text>
</comment>
<evidence type="ECO:0000256" key="2">
    <source>
        <dbReference type="ARBA" id="ARBA00011245"/>
    </source>
</evidence>
<sequence>MKAIYLVLILYLIKRKMAFTLNPQSLPIESKKLLVPGLPEVAEVIKKNLKTNFAEVSVEVVDCPDLTQQPFTLASPGLGGNTKIVELGGNPYLLPVVHKEKLYDLKDIAKLIKSDPAFIIGAGAGPNTYIGVNCEGIYNLLLSNGEVVNQQTRISKVDSNDDKAIQVTLPQNETRLALLGNLFVSEGKPGKVLKVYAKKRTGEDNFITSIRNAIVKEYKELVGIGGVFLLKEGKGKFHVMRDFSKTPIENEDQLNKWLKFYNMSAPLIGVGTLVNNDGGPLDLRVQHFHSFSHHGEAGHYHYDTTPEDAEYLGFFNLGEVLYRIDKPENTHGWGRD</sequence>
<keyword evidence="10" id="KW-1185">Reference proteome</keyword>
<evidence type="ECO:0000313" key="9">
    <source>
        <dbReference type="EMBL" id="CAH1112813.1"/>
    </source>
</evidence>
<accession>A0A9P0D0Y3</accession>
<proteinExistence type="predicted"/>
<reference evidence="9" key="1">
    <citation type="submission" date="2022-01" db="EMBL/GenBank/DDBJ databases">
        <authorList>
            <person name="King R."/>
        </authorList>
    </citation>
    <scope>NUCLEOTIDE SEQUENCE</scope>
</reference>
<dbReference type="CDD" id="cd17298">
    <property type="entry name" value="DUF1907"/>
    <property type="match status" value="1"/>
</dbReference>
<gene>
    <name evidence="9" type="ORF">PSYICH_LOCUS12050</name>
</gene>
<dbReference type="PANTHER" id="PTHR13204:SF1">
    <property type="entry name" value="ESTER HYDROLASE C11ORF54"/>
    <property type="match status" value="1"/>
</dbReference>